<evidence type="ECO:0000313" key="7">
    <source>
        <dbReference type="EMBL" id="GAA0929323.1"/>
    </source>
</evidence>
<accession>A0ABP4A2I0</accession>
<name>A0ABP4A2I0_9ACTN</name>
<evidence type="ECO:0000256" key="3">
    <source>
        <dbReference type="ARBA" id="ARBA00023295"/>
    </source>
</evidence>
<comment type="caution">
    <text evidence="7">The sequence shown here is derived from an EMBL/GenBank/DDBJ whole genome shotgun (WGS) entry which is preliminary data.</text>
</comment>
<dbReference type="Proteomes" id="UP001500542">
    <property type="component" value="Unassembled WGS sequence"/>
</dbReference>
<evidence type="ECO:0000256" key="4">
    <source>
        <dbReference type="ARBA" id="ARBA00023326"/>
    </source>
</evidence>
<keyword evidence="3" id="KW-0326">Glycosidase</keyword>
<dbReference type="InterPro" id="IPR012341">
    <property type="entry name" value="6hp_glycosidase-like_sf"/>
</dbReference>
<feature type="domain" description="Glycoside hydrolase family 9" evidence="6">
    <location>
        <begin position="107"/>
        <end position="328"/>
    </location>
</feature>
<gene>
    <name evidence="7" type="ORF">GCM10009554_11600</name>
</gene>
<evidence type="ECO:0000259" key="6">
    <source>
        <dbReference type="Pfam" id="PF00759"/>
    </source>
</evidence>
<evidence type="ECO:0000256" key="2">
    <source>
        <dbReference type="ARBA" id="ARBA00023277"/>
    </source>
</evidence>
<proteinExistence type="predicted"/>
<evidence type="ECO:0000256" key="1">
    <source>
        <dbReference type="ARBA" id="ARBA00022801"/>
    </source>
</evidence>
<feature type="region of interest" description="Disordered" evidence="5">
    <location>
        <begin position="332"/>
        <end position="382"/>
    </location>
</feature>
<dbReference type="InterPro" id="IPR001701">
    <property type="entry name" value="Glyco_hydro_9"/>
</dbReference>
<reference evidence="8" key="1">
    <citation type="journal article" date="2019" name="Int. J. Syst. Evol. Microbiol.">
        <title>The Global Catalogue of Microorganisms (GCM) 10K type strain sequencing project: providing services to taxonomists for standard genome sequencing and annotation.</title>
        <authorList>
            <consortium name="The Broad Institute Genomics Platform"/>
            <consortium name="The Broad Institute Genome Sequencing Center for Infectious Disease"/>
            <person name="Wu L."/>
            <person name="Ma J."/>
        </authorList>
    </citation>
    <scope>NUCLEOTIDE SEQUENCE [LARGE SCALE GENOMIC DNA]</scope>
    <source>
        <strain evidence="8">JCM 10977</strain>
    </source>
</reference>
<evidence type="ECO:0000313" key="8">
    <source>
        <dbReference type="Proteomes" id="UP001500542"/>
    </source>
</evidence>
<evidence type="ECO:0000256" key="5">
    <source>
        <dbReference type="SAM" id="MobiDB-lite"/>
    </source>
</evidence>
<sequence>MIRVQAKDSQTPCVLVAHLGYGTSATKAVVAVLPDLPFTAELHGPDGISVLRPGPVEHVPGWTGGPYSRIPLPGVLAPGTYSVRVVAEGLDVRSEPFVVAPERLQRQTMSDVLAYFKAMRSSGEIDRKDRAAQFWDDPSGATVDARGGWLDASGDTSKFLSHLTYTSTMSPQQIPLCAWAMLAARDELAAHTPSLTPVLGARLRDEALWGADFLTRFRSPTGTFYTGIFDALTKRLEERFITAPLQNSVRTTRYQAAYRQGAGLAIAALARASTTNTDGDFPRSDYLAAARAAFTHLETHNRGYLFDHTESIIDDYAALLAATELARAEALPHPHPQADTVDPIQPDASNDSSPLRPDAGDESSLIRPEAGGSGPVPGASRAAARRRASALIARYVRGAGAGAASSGPTVGLGAGARGLRGGGPGWFRGDEGGRPFFHAAEPGLPILALLRFAEVLHDAPEAEPARATALQAMLDTVDRTASIANPFGYPRALTQPLGGVPRESFFFPHANETGYWWQGENAAIASLSAAASSCARLDGVSDEDRARLRRFADDQLAWITGRNPFDSSMVQGRGRNNADYSSDFPNLPGGIVNGVTSGWSDEDDVAFLPEDAPEGDSWRWAEQWIPHTGWFLLAVAAAG</sequence>
<keyword evidence="2" id="KW-0119">Carbohydrate metabolism</keyword>
<protein>
    <recommendedName>
        <fullName evidence="6">Glycoside hydrolase family 9 domain-containing protein</fullName>
    </recommendedName>
</protein>
<dbReference type="PANTHER" id="PTHR22298">
    <property type="entry name" value="ENDO-1,4-BETA-GLUCANASE"/>
    <property type="match status" value="1"/>
</dbReference>
<dbReference type="InterPro" id="IPR008928">
    <property type="entry name" value="6-hairpin_glycosidase_sf"/>
</dbReference>
<keyword evidence="4" id="KW-0624">Polysaccharide degradation</keyword>
<dbReference type="EMBL" id="BAAAHK010000003">
    <property type="protein sequence ID" value="GAA0929323.1"/>
    <property type="molecule type" value="Genomic_DNA"/>
</dbReference>
<keyword evidence="1" id="KW-0378">Hydrolase</keyword>
<keyword evidence="8" id="KW-1185">Reference proteome</keyword>
<dbReference type="SUPFAM" id="SSF48208">
    <property type="entry name" value="Six-hairpin glycosidases"/>
    <property type="match status" value="2"/>
</dbReference>
<dbReference type="Pfam" id="PF00759">
    <property type="entry name" value="Glyco_hydro_9"/>
    <property type="match status" value="1"/>
</dbReference>
<organism evidence="7 8">
    <name type="scientific">Kribbella koreensis</name>
    <dbReference type="NCBI Taxonomy" id="57909"/>
    <lineage>
        <taxon>Bacteria</taxon>
        <taxon>Bacillati</taxon>
        <taxon>Actinomycetota</taxon>
        <taxon>Actinomycetes</taxon>
        <taxon>Propionibacteriales</taxon>
        <taxon>Kribbellaceae</taxon>
        <taxon>Kribbella</taxon>
    </lineage>
</organism>
<dbReference type="Gene3D" id="1.50.10.10">
    <property type="match status" value="2"/>
</dbReference>